<dbReference type="Proteomes" id="UP000003250">
    <property type="component" value="Unassembled WGS sequence"/>
</dbReference>
<sequence>MSAFLTAAPAHLVGHSLGGRLAQAPAQRWPQSVGQTILISTSVALRERRGWLCSGAAPIDENFLAYARRESAAVPDGSGDRST</sequence>
<protein>
    <submittedName>
        <fullName evidence="1">Alpha/beta hydrolase fold protein</fullName>
    </submittedName>
</protein>
<keyword evidence="2" id="KW-1185">Reference proteome</keyword>
<evidence type="ECO:0000313" key="1">
    <source>
        <dbReference type="EMBL" id="EHK53921.1"/>
    </source>
</evidence>
<dbReference type="EMBL" id="AHAM01000247">
    <property type="protein sequence ID" value="EHK53921.1"/>
    <property type="molecule type" value="Genomic_DNA"/>
</dbReference>
<dbReference type="Gene3D" id="3.40.50.1820">
    <property type="entry name" value="alpha/beta hydrolase"/>
    <property type="match status" value="1"/>
</dbReference>
<proteinExistence type="predicted"/>
<accession>H0HZC4</accession>
<dbReference type="SUPFAM" id="SSF53474">
    <property type="entry name" value="alpha/beta-Hydrolases"/>
    <property type="match status" value="1"/>
</dbReference>
<keyword evidence="1" id="KW-0378">Hydrolase</keyword>
<organism evidence="1 2">
    <name type="scientific">Mesorhizobium alhagi CCNWXJ12-2</name>
    <dbReference type="NCBI Taxonomy" id="1107882"/>
    <lineage>
        <taxon>Bacteria</taxon>
        <taxon>Pseudomonadati</taxon>
        <taxon>Pseudomonadota</taxon>
        <taxon>Alphaproteobacteria</taxon>
        <taxon>Hyphomicrobiales</taxon>
        <taxon>Phyllobacteriaceae</taxon>
        <taxon>Allomesorhizobium</taxon>
    </lineage>
</organism>
<gene>
    <name evidence="1" type="ORF">MAXJ12_27803</name>
</gene>
<name>H0HZC4_9HYPH</name>
<reference evidence="1 2" key="1">
    <citation type="journal article" date="2012" name="J. Bacteriol.">
        <title>Draft Genome Sequence of Mesorhizobium alhagi CCNWXJ12-2T, a Novel Salt-Resistant Species Isolated from the Desert of Northwestern China.</title>
        <authorList>
            <person name="Zhou M."/>
            <person name="Chen W."/>
            <person name="Chen H."/>
            <person name="Wei G."/>
        </authorList>
    </citation>
    <scope>NUCLEOTIDE SEQUENCE [LARGE SCALE GENOMIC DNA]</scope>
    <source>
        <strain evidence="1 2">CCNWXJ12-2</strain>
    </source>
</reference>
<evidence type="ECO:0000313" key="2">
    <source>
        <dbReference type="Proteomes" id="UP000003250"/>
    </source>
</evidence>
<dbReference type="PATRIC" id="fig|1107882.3.peg.5378"/>
<dbReference type="AlphaFoldDB" id="H0HZC4"/>
<dbReference type="InterPro" id="IPR029058">
    <property type="entry name" value="AB_hydrolase_fold"/>
</dbReference>
<dbReference type="GO" id="GO:0016787">
    <property type="term" value="F:hydrolase activity"/>
    <property type="evidence" value="ECO:0007669"/>
    <property type="project" value="UniProtKB-KW"/>
</dbReference>